<protein>
    <submittedName>
        <fullName evidence="2">Transcriptional regulator</fullName>
    </submittedName>
</protein>
<dbReference type="Gene3D" id="3.10.450.50">
    <property type="match status" value="1"/>
</dbReference>
<dbReference type="OrthoDB" id="1115105at2"/>
<sequence>MSQLTQTYWLTQFIECYEALGVEDFSSLTQVYHANVHFQDPIHQINGINDLTQYFQQLYTQVTACQFKVIEVLESKNNQQAAIYWQMTYQHKQLNAHKPITVEGHSLLKTENDKVIYHRDYLDVGAMLYEHIPLLGSLVKTIKKRASRHE</sequence>
<evidence type="ECO:0000259" key="1">
    <source>
        <dbReference type="Pfam" id="PF12680"/>
    </source>
</evidence>
<dbReference type="EMBL" id="CP026604">
    <property type="protein sequence ID" value="AWB65407.1"/>
    <property type="molecule type" value="Genomic_DNA"/>
</dbReference>
<gene>
    <name evidence="2" type="ORF">C2869_02680</name>
</gene>
<dbReference type="SUPFAM" id="SSF54427">
    <property type="entry name" value="NTF2-like"/>
    <property type="match status" value="1"/>
</dbReference>
<proteinExistence type="predicted"/>
<dbReference type="InterPro" id="IPR032710">
    <property type="entry name" value="NTF2-like_dom_sf"/>
</dbReference>
<dbReference type="Pfam" id="PF12680">
    <property type="entry name" value="SnoaL_2"/>
    <property type="match status" value="1"/>
</dbReference>
<accession>A0A2S0VMG2</accession>
<evidence type="ECO:0000313" key="2">
    <source>
        <dbReference type="EMBL" id="AWB65407.1"/>
    </source>
</evidence>
<dbReference type="Proteomes" id="UP000244441">
    <property type="component" value="Chromosome"/>
</dbReference>
<organism evidence="2 3">
    <name type="scientific">Saccharobesus litoralis</name>
    <dbReference type="NCBI Taxonomy" id="2172099"/>
    <lineage>
        <taxon>Bacteria</taxon>
        <taxon>Pseudomonadati</taxon>
        <taxon>Pseudomonadota</taxon>
        <taxon>Gammaproteobacteria</taxon>
        <taxon>Alteromonadales</taxon>
        <taxon>Alteromonadaceae</taxon>
        <taxon>Saccharobesus</taxon>
    </lineage>
</organism>
<dbReference type="RefSeq" id="WP_108601484.1">
    <property type="nucleotide sequence ID" value="NZ_CP026604.1"/>
</dbReference>
<evidence type="ECO:0000313" key="3">
    <source>
        <dbReference type="Proteomes" id="UP000244441"/>
    </source>
</evidence>
<feature type="domain" description="SnoaL-like" evidence="1">
    <location>
        <begin position="16"/>
        <end position="118"/>
    </location>
</feature>
<keyword evidence="3" id="KW-1185">Reference proteome</keyword>
<dbReference type="AlphaFoldDB" id="A0A2S0VMG2"/>
<name>A0A2S0VMG2_9ALTE</name>
<dbReference type="KEGG" id="cate:C2869_02680"/>
<reference evidence="2 3" key="1">
    <citation type="submission" date="2018-01" db="EMBL/GenBank/DDBJ databases">
        <title>Genome sequence of a Cantenovulum-like bacteria.</title>
        <authorList>
            <person name="Tan W.R."/>
            <person name="Lau N.-S."/>
            <person name="Go F."/>
            <person name="Amirul A.-A.A."/>
        </authorList>
    </citation>
    <scope>NUCLEOTIDE SEQUENCE [LARGE SCALE GENOMIC DNA]</scope>
    <source>
        <strain evidence="2 3">CCB-QB4</strain>
    </source>
</reference>
<dbReference type="InterPro" id="IPR037401">
    <property type="entry name" value="SnoaL-like"/>
</dbReference>